<dbReference type="GO" id="GO:0003995">
    <property type="term" value="F:acyl-CoA dehydrogenase activity"/>
    <property type="evidence" value="ECO:0007669"/>
    <property type="project" value="TreeGrafter"/>
</dbReference>
<dbReference type="SUPFAM" id="SSF56645">
    <property type="entry name" value="Acyl-CoA dehydrogenase NM domain-like"/>
    <property type="match status" value="1"/>
</dbReference>
<sequence>MTKLKEFDNILVEKASSLVPKLRERAKETEEIRRIPEASIKELKEAGMFKLLRPKRYGGLQTNMKTYADCIVEISRGCASTGWIVALCAIRELMVAESFTEKTHLEIFGENEEDVLFAGVYEPRKCIAKKVDGGYLVEEGFWMFCSGSLHATWGYFGMAITDEDGKLVDQALMTVPFEELEIMDDWHTMGLKGTGSNSVKMTNVFIPEHRCVSFSEVLNGNFNSQHLRDIPLYNSALFPSLILSLGLPGLGVVKAAMDFFQEFLPNRRASHIGVEYSKDATSTHLLLADASLKIDTAEMHYYRVVHEIDSWAESGKHMDRHARVKTLADIGYANQMCKEALDILMLASGSGFVYEGHPLQRIFRDFWTLYSHRSLSPTITKENYGRVLAGLESNALRY</sequence>
<dbReference type="Gene3D" id="1.10.540.10">
    <property type="entry name" value="Acyl-CoA dehydrogenase/oxidase, N-terminal domain"/>
    <property type="match status" value="1"/>
</dbReference>
<dbReference type="PANTHER" id="PTHR43884:SF12">
    <property type="entry name" value="ISOVALERYL-COA DEHYDROGENASE, MITOCHONDRIAL-RELATED"/>
    <property type="match status" value="1"/>
</dbReference>
<dbReference type="GO" id="GO:0050660">
    <property type="term" value="F:flavin adenine dinucleotide binding"/>
    <property type="evidence" value="ECO:0007669"/>
    <property type="project" value="InterPro"/>
</dbReference>
<dbReference type="PIRSF" id="PIRSF016578">
    <property type="entry name" value="HsaA"/>
    <property type="match status" value="1"/>
</dbReference>
<reference evidence="4 5" key="2">
    <citation type="submission" date="2020-04" db="EMBL/GenBank/DDBJ databases">
        <authorList>
            <person name="Fomenkov A."/>
            <person name="Anton B.P."/>
            <person name="Roberts R.J."/>
        </authorList>
    </citation>
    <scope>NUCLEOTIDE SEQUENCE [LARGE SCALE GENOMIC DNA]</scope>
    <source>
        <strain evidence="4 5">S2</strain>
    </source>
</reference>
<dbReference type="InterPro" id="IPR013107">
    <property type="entry name" value="Acyl-CoA_DH_C"/>
</dbReference>
<gene>
    <name evidence="4" type="ORF">HFZ78_12875</name>
</gene>
<evidence type="ECO:0000259" key="3">
    <source>
        <dbReference type="Pfam" id="PF08028"/>
    </source>
</evidence>
<dbReference type="Gene3D" id="1.20.140.10">
    <property type="entry name" value="Butyryl-CoA Dehydrogenase, subunit A, domain 3"/>
    <property type="match status" value="1"/>
</dbReference>
<dbReference type="InterPro" id="IPR013786">
    <property type="entry name" value="AcylCoA_DH/ox_N"/>
</dbReference>
<protein>
    <submittedName>
        <fullName evidence="4">Acyl-CoA dehydrogenase</fullName>
    </submittedName>
</protein>
<dbReference type="InterPro" id="IPR037069">
    <property type="entry name" value="AcylCoA_DH/ox_N_sf"/>
</dbReference>
<reference evidence="4 5" key="1">
    <citation type="submission" date="2020-04" db="EMBL/GenBank/DDBJ databases">
        <title>Genome-Wide Identification of 5-Methylcytosine Sites in Bacterial Genomes By High-Throughput Sequencing of MspJI Restriction Fragments.</title>
        <authorList>
            <person name="Wu V."/>
        </authorList>
    </citation>
    <scope>NUCLEOTIDE SEQUENCE [LARGE SCALE GENOMIC DNA]</scope>
    <source>
        <strain evidence="4 5">S2</strain>
    </source>
</reference>
<accession>A0A6H1P2K2</accession>
<proteinExistence type="predicted"/>
<evidence type="ECO:0000313" key="4">
    <source>
        <dbReference type="EMBL" id="QIZ07511.1"/>
    </source>
</evidence>
<dbReference type="Gene3D" id="2.40.110.10">
    <property type="entry name" value="Butyryl-CoA Dehydrogenase, subunit A, domain 2"/>
    <property type="match status" value="1"/>
</dbReference>
<dbReference type="SUPFAM" id="SSF47203">
    <property type="entry name" value="Acyl-CoA dehydrogenase C-terminal domain-like"/>
    <property type="match status" value="1"/>
</dbReference>
<evidence type="ECO:0000256" key="1">
    <source>
        <dbReference type="ARBA" id="ARBA00023002"/>
    </source>
</evidence>
<dbReference type="PANTHER" id="PTHR43884">
    <property type="entry name" value="ACYL-COA DEHYDROGENASE"/>
    <property type="match status" value="1"/>
</dbReference>
<feature type="domain" description="Acyl-CoA dehydrogenase/oxidase N-terminal" evidence="2">
    <location>
        <begin position="21"/>
        <end position="86"/>
    </location>
</feature>
<dbReference type="Proteomes" id="UP000501868">
    <property type="component" value="Chromosome"/>
</dbReference>
<keyword evidence="1" id="KW-0560">Oxidoreductase</keyword>
<evidence type="ECO:0000313" key="5">
    <source>
        <dbReference type="Proteomes" id="UP000501868"/>
    </source>
</evidence>
<dbReference type="InterPro" id="IPR009100">
    <property type="entry name" value="AcylCoA_DH/oxidase_NM_dom_sf"/>
</dbReference>
<name>A0A6H1P2K2_PRIMG</name>
<dbReference type="InterPro" id="IPR046373">
    <property type="entry name" value="Acyl-CoA_Oxase/DH_mid-dom_sf"/>
</dbReference>
<feature type="domain" description="Acyl-CoA dehydrogenase C-terminal" evidence="3">
    <location>
        <begin position="244"/>
        <end position="376"/>
    </location>
</feature>
<dbReference type="AlphaFoldDB" id="A0A6H1P2K2"/>
<organism evidence="4 5">
    <name type="scientific">Priestia megaterium</name>
    <name type="common">Bacillus megaterium</name>
    <dbReference type="NCBI Taxonomy" id="1404"/>
    <lineage>
        <taxon>Bacteria</taxon>
        <taxon>Bacillati</taxon>
        <taxon>Bacillota</taxon>
        <taxon>Bacilli</taxon>
        <taxon>Bacillales</taxon>
        <taxon>Bacillaceae</taxon>
        <taxon>Priestia</taxon>
    </lineage>
</organism>
<evidence type="ECO:0000259" key="2">
    <source>
        <dbReference type="Pfam" id="PF02771"/>
    </source>
</evidence>
<dbReference type="Pfam" id="PF08028">
    <property type="entry name" value="Acyl-CoA_dh_2"/>
    <property type="match status" value="1"/>
</dbReference>
<dbReference type="InterPro" id="IPR036250">
    <property type="entry name" value="AcylCo_DH-like_C"/>
</dbReference>
<dbReference type="EMBL" id="CP051128">
    <property type="protein sequence ID" value="QIZ07511.1"/>
    <property type="molecule type" value="Genomic_DNA"/>
</dbReference>
<dbReference type="Pfam" id="PF02771">
    <property type="entry name" value="Acyl-CoA_dh_N"/>
    <property type="match status" value="1"/>
</dbReference>